<dbReference type="PANTHER" id="PTHR30006:SF2">
    <property type="entry name" value="ABC TRANSPORTER SUBSTRATE-BINDING PROTEIN"/>
    <property type="match status" value="1"/>
</dbReference>
<sequence>MEFTRRTGLAALTLGVLATSGIGTATAGPTKDASEEAQLQKLYKQALAEGGTLTVYAGGSEAGQNDFLKDAFVRKFPNIKVNIVVDYSSTHDARIDNQIAERHVVADVVHIQNLDDYPRWKKEGVLERYKPVGWDRVYGEFKDREGYYTGLFVVGFSNVTATKLGDSAPVEAQDFLKPEFKNRLAFTYPNGDDAVLYYFKQLTDTYGFDYLKKLLGQNPTFVRDASHLIGTSDYDATFGTAGGQPGLSQQTYPQHSPWIAWPQTGAILKNAPHKAAAKLYLSWVLSKQTQQDVLGSWAWSVRNDVAAPSGRKGIFDYKNMNPLGLRDFMSDRAALDRYKALITLYVGEVKGVKPSDPKNILGLYPVDQNGTQG</sequence>
<evidence type="ECO:0000256" key="2">
    <source>
        <dbReference type="SAM" id="SignalP"/>
    </source>
</evidence>
<dbReference type="SUPFAM" id="SSF53850">
    <property type="entry name" value="Periplasmic binding protein-like II"/>
    <property type="match status" value="1"/>
</dbReference>
<reference evidence="3 4" key="1">
    <citation type="submission" date="2023-11" db="EMBL/GenBank/DDBJ databases">
        <title>30 novel species of actinomycetes from the DSMZ collection.</title>
        <authorList>
            <person name="Nouioui I."/>
        </authorList>
    </citation>
    <scope>NUCLEOTIDE SEQUENCE [LARGE SCALE GENOMIC DNA]</scope>
    <source>
        <strain evidence="3 4">DSM 41524</strain>
    </source>
</reference>
<feature type="signal peptide" evidence="2">
    <location>
        <begin position="1"/>
        <end position="27"/>
    </location>
</feature>
<keyword evidence="1 2" id="KW-0732">Signal</keyword>
<dbReference type="RefSeq" id="WP_330815660.1">
    <property type="nucleotide sequence ID" value="NZ_JAZBJO010000046.1"/>
</dbReference>
<evidence type="ECO:0000313" key="3">
    <source>
        <dbReference type="EMBL" id="MEE4598346.1"/>
    </source>
</evidence>
<organism evidence="3 4">
    <name type="scientific">Streptomyces asiaticus subsp. ignotus</name>
    <dbReference type="NCBI Taxonomy" id="3098222"/>
    <lineage>
        <taxon>Bacteria</taxon>
        <taxon>Bacillati</taxon>
        <taxon>Actinomycetota</taxon>
        <taxon>Actinomycetes</taxon>
        <taxon>Kitasatosporales</taxon>
        <taxon>Streptomycetaceae</taxon>
        <taxon>Streptomyces</taxon>
        <taxon>Streptomyces violaceusniger group</taxon>
    </lineage>
</organism>
<proteinExistence type="predicted"/>
<dbReference type="Gene3D" id="3.40.190.10">
    <property type="entry name" value="Periplasmic binding protein-like II"/>
    <property type="match status" value="2"/>
</dbReference>
<evidence type="ECO:0000313" key="4">
    <source>
        <dbReference type="Proteomes" id="UP001354709"/>
    </source>
</evidence>
<feature type="chain" id="PRO_5046434268" evidence="2">
    <location>
        <begin position="28"/>
        <end position="373"/>
    </location>
</feature>
<name>A0ABU7QAM5_9ACTN</name>
<accession>A0ABU7QAM5</accession>
<dbReference type="PANTHER" id="PTHR30006">
    <property type="entry name" value="THIAMINE-BINDING PERIPLASMIC PROTEIN-RELATED"/>
    <property type="match status" value="1"/>
</dbReference>
<comment type="caution">
    <text evidence="3">The sequence shown here is derived from an EMBL/GenBank/DDBJ whole genome shotgun (WGS) entry which is preliminary data.</text>
</comment>
<gene>
    <name evidence="3" type="ORF">V2J94_42025</name>
</gene>
<keyword evidence="4" id="KW-1185">Reference proteome</keyword>
<dbReference type="Pfam" id="PF13343">
    <property type="entry name" value="SBP_bac_6"/>
    <property type="match status" value="1"/>
</dbReference>
<dbReference type="Proteomes" id="UP001354709">
    <property type="component" value="Unassembled WGS sequence"/>
</dbReference>
<evidence type="ECO:0000256" key="1">
    <source>
        <dbReference type="ARBA" id="ARBA00022729"/>
    </source>
</evidence>
<protein>
    <submittedName>
        <fullName evidence="3">Extracellular solute-binding protein</fullName>
    </submittedName>
</protein>
<dbReference type="EMBL" id="JAZBJO010000046">
    <property type="protein sequence ID" value="MEE4598346.1"/>
    <property type="molecule type" value="Genomic_DNA"/>
</dbReference>